<dbReference type="PANTHER" id="PTHR12138:SF162">
    <property type="entry name" value="CHROMOSOME UNDETERMINED SCAFFOLD_275, WHOLE GENOME SHOTGUN SEQUENCE"/>
    <property type="match status" value="1"/>
</dbReference>
<name>A0A8I5N0H7_PAPAN</name>
<accession>A0A8I5N0H7</accession>
<dbReference type="Ensembl" id="ENSPANT00000076062.1">
    <property type="protein sequence ID" value="ENSPANP00000049057.1"/>
    <property type="gene ID" value="ENSPANG00000037645.1"/>
</dbReference>
<protein>
    <submittedName>
        <fullName evidence="1">Uncharacterized protein</fullName>
    </submittedName>
</protein>
<evidence type="ECO:0000313" key="1">
    <source>
        <dbReference type="Ensembl" id="ENSPANP00000049057.1"/>
    </source>
</evidence>
<sequence>MPGFPFDFHRDKCNGAISVHCNLHLLASSNSSASVSQVAGITGAYHHAQLIFVFLVEIGFHHVGQVGLKLLTSGDPPTSASQSAGITGMSHCTWPIYFLF</sequence>
<dbReference type="Proteomes" id="UP000028761">
    <property type="component" value="Chromosome 2"/>
</dbReference>
<dbReference type="OMA" id="SWETFNC"/>
<dbReference type="PANTHER" id="PTHR12138">
    <property type="entry name" value="PRIMATE-EXPANDED PROTEIN FAMILY"/>
    <property type="match status" value="1"/>
</dbReference>
<organism evidence="1 2">
    <name type="scientific">Papio anubis</name>
    <name type="common">Olive baboon</name>
    <dbReference type="NCBI Taxonomy" id="9555"/>
    <lineage>
        <taxon>Eukaryota</taxon>
        <taxon>Metazoa</taxon>
        <taxon>Chordata</taxon>
        <taxon>Craniata</taxon>
        <taxon>Vertebrata</taxon>
        <taxon>Euteleostomi</taxon>
        <taxon>Mammalia</taxon>
        <taxon>Eutheria</taxon>
        <taxon>Euarchontoglires</taxon>
        <taxon>Primates</taxon>
        <taxon>Haplorrhini</taxon>
        <taxon>Catarrhini</taxon>
        <taxon>Cercopithecidae</taxon>
        <taxon>Cercopithecinae</taxon>
        <taxon>Papio</taxon>
    </lineage>
</organism>
<reference evidence="1" key="2">
    <citation type="submission" date="2025-08" db="UniProtKB">
        <authorList>
            <consortium name="Ensembl"/>
        </authorList>
    </citation>
    <scope>IDENTIFICATION</scope>
</reference>
<evidence type="ECO:0000313" key="2">
    <source>
        <dbReference type="Proteomes" id="UP000028761"/>
    </source>
</evidence>
<dbReference type="GeneTree" id="ENSGT01120000271815"/>
<dbReference type="AlphaFoldDB" id="A0A8I5N0H7"/>
<dbReference type="PRINTS" id="PR02045">
    <property type="entry name" value="F138DOMAIN"/>
</dbReference>
<reference evidence="1" key="3">
    <citation type="submission" date="2025-09" db="UniProtKB">
        <authorList>
            <consortium name="Ensembl"/>
        </authorList>
    </citation>
    <scope>IDENTIFICATION</scope>
</reference>
<keyword evidence="2" id="KW-1185">Reference proteome</keyword>
<reference evidence="1 2" key="1">
    <citation type="submission" date="2012-03" db="EMBL/GenBank/DDBJ databases">
        <title>Whole Genome Assembly of Papio anubis.</title>
        <authorList>
            <person name="Liu Y.L."/>
            <person name="Abraham K.A."/>
            <person name="Akbar H.A."/>
            <person name="Ali S.A."/>
            <person name="Anosike U.A."/>
            <person name="Aqrawi P.A."/>
            <person name="Arias F.A."/>
            <person name="Attaway T.A."/>
            <person name="Awwad R.A."/>
            <person name="Babu C.B."/>
            <person name="Bandaranaike D.B."/>
            <person name="Battles P.B."/>
            <person name="Bell A.B."/>
            <person name="Beltran B.B."/>
            <person name="Berhane-Mersha D.B."/>
            <person name="Bess C.B."/>
            <person name="Bickham C.B."/>
            <person name="Bolden T.B."/>
            <person name="Carter K.C."/>
            <person name="Chau D.C."/>
            <person name="Chavez A.C."/>
            <person name="Clerc-Blankenburg K.C."/>
            <person name="Coyle M.C."/>
            <person name="Dao M.D."/>
            <person name="Davila M.L.D."/>
            <person name="Davy-Carroll L.D."/>
            <person name="Denson S.D."/>
            <person name="Dinh H.D."/>
            <person name="Fernandez S.F."/>
            <person name="Fernando P.F."/>
            <person name="Forbes L.F."/>
            <person name="Francis C.F."/>
            <person name="Francisco L.F."/>
            <person name="Fu Q.F."/>
            <person name="Garcia-Iii R.G."/>
            <person name="Garrett T.G."/>
            <person name="Gross S.G."/>
            <person name="Gubbala S.G."/>
            <person name="Hirani K.H."/>
            <person name="Hogues M.H."/>
            <person name="Hollins B.H."/>
            <person name="Jackson L.J."/>
            <person name="Javaid M.J."/>
            <person name="Jhangiani S.J."/>
            <person name="Johnson A.J."/>
            <person name="Johnson B.J."/>
            <person name="Jones J.J."/>
            <person name="Joshi V.J."/>
            <person name="Kalu J.K."/>
            <person name="Khan N.K."/>
            <person name="Korchina V.K."/>
            <person name="Kovar C.K."/>
            <person name="Lago L.L."/>
            <person name="Lara F.L."/>
            <person name="Le T.-K.L."/>
            <person name="Lee S.L."/>
            <person name="Legall-Iii F.L."/>
            <person name="Lemon S.L."/>
            <person name="Liu J.L."/>
            <person name="Liu Y.-S.L."/>
            <person name="Liyanage D.L."/>
            <person name="Lopez J.L."/>
            <person name="Lorensuhewa L.L."/>
            <person name="Mata R.M."/>
            <person name="Mathew T.M."/>
            <person name="Mercado C.M."/>
            <person name="Mercado I.M."/>
            <person name="Morales K.M."/>
            <person name="Morgan M.M."/>
            <person name="Munidasa M.M."/>
            <person name="Ngo D.N."/>
            <person name="Nguyen L.N."/>
            <person name="Nguyen T.N."/>
            <person name="Nguyen N.N."/>
            <person name="Obregon M.O."/>
            <person name="Okwuonu G.O."/>
            <person name="Ongeri F.O."/>
            <person name="Onwere C.O."/>
            <person name="Osifeso I.O."/>
            <person name="Parra A.P."/>
            <person name="Patil S.P."/>
            <person name="Perez A.P."/>
            <person name="Perez Y.P."/>
            <person name="Pham C.P."/>
            <person name="Pu L.-L.P."/>
            <person name="Puazo M.P."/>
            <person name="Quiroz J.Q."/>
            <person name="Rouhana J.R."/>
            <person name="Ruiz M.R."/>
            <person name="Ruiz S.-J.R."/>
            <person name="Saada N.S."/>
            <person name="Santibanez J.S."/>
            <person name="Scheel M.S."/>
            <person name="Schneider B.S."/>
            <person name="Simmons D.S."/>
            <person name="Sisson I.S."/>
            <person name="Tang L.-Y.T."/>
            <person name="Thornton R.T."/>
            <person name="Tisius J.T."/>
            <person name="Toledanes G.T."/>
            <person name="Trejos Z.T."/>
            <person name="Usmani K.U."/>
            <person name="Varghese R.V."/>
            <person name="Vattathil S.V."/>
            <person name="Vee V.V."/>
            <person name="Walker D.W."/>
            <person name="Weissenberger G.W."/>
            <person name="White C.W."/>
            <person name="Williams A.W."/>
            <person name="Woodworth J.W."/>
            <person name="Wright R.W."/>
            <person name="Zhu Y.Z."/>
            <person name="Han Y.H."/>
            <person name="Newsham I.N."/>
            <person name="Nazareth L.N."/>
            <person name="Worley K.W."/>
            <person name="Muzny D.M."/>
            <person name="Rogers J.R."/>
            <person name="Gibbs R.G."/>
        </authorList>
    </citation>
    <scope>NUCLEOTIDE SEQUENCE [LARGE SCALE GENOMIC DNA]</scope>
</reference>
<proteinExistence type="predicted"/>